<dbReference type="EMBL" id="AACS02000012">
    <property type="protein sequence ID" value="EAU86943.2"/>
    <property type="molecule type" value="Genomic_DNA"/>
</dbReference>
<dbReference type="OrthoDB" id="642895at2759"/>
<accession>A8NM99</accession>
<dbReference type="InterPro" id="IPR007145">
    <property type="entry name" value="MAP65_Ase1_PRC1"/>
</dbReference>
<evidence type="ECO:0000256" key="1">
    <source>
        <dbReference type="SAM" id="Coils"/>
    </source>
</evidence>
<evidence type="ECO:0000313" key="4">
    <source>
        <dbReference type="Proteomes" id="UP000001861"/>
    </source>
</evidence>
<reference evidence="3 4" key="1">
    <citation type="journal article" date="2010" name="Proc. Natl. Acad. Sci. U.S.A.">
        <title>Insights into evolution of multicellular fungi from the assembled chromosomes of the mushroom Coprinopsis cinerea (Coprinus cinereus).</title>
        <authorList>
            <person name="Stajich J.E."/>
            <person name="Wilke S.K."/>
            <person name="Ahren D."/>
            <person name="Au C.H."/>
            <person name="Birren B.W."/>
            <person name="Borodovsky M."/>
            <person name="Burns C."/>
            <person name="Canback B."/>
            <person name="Casselton L.A."/>
            <person name="Cheng C.K."/>
            <person name="Deng J."/>
            <person name="Dietrich F.S."/>
            <person name="Fargo D.C."/>
            <person name="Farman M.L."/>
            <person name="Gathman A.C."/>
            <person name="Goldberg J."/>
            <person name="Guigo R."/>
            <person name="Hoegger P.J."/>
            <person name="Hooker J.B."/>
            <person name="Huggins A."/>
            <person name="James T.Y."/>
            <person name="Kamada T."/>
            <person name="Kilaru S."/>
            <person name="Kodira C."/>
            <person name="Kues U."/>
            <person name="Kupfer D."/>
            <person name="Kwan H.S."/>
            <person name="Lomsadze A."/>
            <person name="Li W."/>
            <person name="Lilly W.W."/>
            <person name="Ma L.J."/>
            <person name="Mackey A.J."/>
            <person name="Manning G."/>
            <person name="Martin F."/>
            <person name="Muraguchi H."/>
            <person name="Natvig D.O."/>
            <person name="Palmerini H."/>
            <person name="Ramesh M.A."/>
            <person name="Rehmeyer C.J."/>
            <person name="Roe B.A."/>
            <person name="Shenoy N."/>
            <person name="Stanke M."/>
            <person name="Ter-Hovhannisyan V."/>
            <person name="Tunlid A."/>
            <person name="Velagapudi R."/>
            <person name="Vision T.J."/>
            <person name="Zeng Q."/>
            <person name="Zolan M.E."/>
            <person name="Pukkila P.J."/>
        </authorList>
    </citation>
    <scope>NUCLEOTIDE SEQUENCE [LARGE SCALE GENOMIC DNA]</scope>
    <source>
        <strain evidence="4">Okayama-7 / 130 / ATCC MYA-4618 / FGSC 9003</strain>
    </source>
</reference>
<dbReference type="STRING" id="240176.A8NM99"/>
<dbReference type="AlphaFoldDB" id="A8NM99"/>
<protein>
    <recommendedName>
        <fullName evidence="5">Microtubule associated protein</fullName>
    </recommendedName>
</protein>
<organism evidence="3 4">
    <name type="scientific">Coprinopsis cinerea (strain Okayama-7 / 130 / ATCC MYA-4618 / FGSC 9003)</name>
    <name type="common">Inky cap fungus</name>
    <name type="synonym">Hormographiella aspergillata</name>
    <dbReference type="NCBI Taxonomy" id="240176"/>
    <lineage>
        <taxon>Eukaryota</taxon>
        <taxon>Fungi</taxon>
        <taxon>Dikarya</taxon>
        <taxon>Basidiomycota</taxon>
        <taxon>Agaricomycotina</taxon>
        <taxon>Agaricomycetes</taxon>
        <taxon>Agaricomycetidae</taxon>
        <taxon>Agaricales</taxon>
        <taxon>Agaricineae</taxon>
        <taxon>Psathyrellaceae</taxon>
        <taxon>Coprinopsis</taxon>
    </lineage>
</organism>
<feature type="compositionally biased region" description="Polar residues" evidence="2">
    <location>
        <begin position="243"/>
        <end position="266"/>
    </location>
</feature>
<dbReference type="Gene3D" id="1.20.58.1520">
    <property type="match status" value="1"/>
</dbReference>
<dbReference type="OMA" id="TFVQIDW"/>
<dbReference type="GO" id="GO:0008017">
    <property type="term" value="F:microtubule binding"/>
    <property type="evidence" value="ECO:0007669"/>
    <property type="project" value="InterPro"/>
</dbReference>
<feature type="coiled-coil region" evidence="1">
    <location>
        <begin position="382"/>
        <end position="409"/>
    </location>
</feature>
<evidence type="ECO:0000256" key="2">
    <source>
        <dbReference type="SAM" id="MobiDB-lite"/>
    </source>
</evidence>
<evidence type="ECO:0000313" key="3">
    <source>
        <dbReference type="EMBL" id="EAU86943.2"/>
    </source>
</evidence>
<dbReference type="KEGG" id="cci:CC1G_09800"/>
<dbReference type="GO" id="GO:1990023">
    <property type="term" value="C:mitotic spindle midzone"/>
    <property type="evidence" value="ECO:0007669"/>
    <property type="project" value="TreeGrafter"/>
</dbReference>
<proteinExistence type="predicted"/>
<dbReference type="Proteomes" id="UP000001861">
    <property type="component" value="Unassembled WGS sequence"/>
</dbReference>
<dbReference type="VEuPathDB" id="FungiDB:CC1G_09800"/>
<dbReference type="GO" id="GO:0005737">
    <property type="term" value="C:cytoplasm"/>
    <property type="evidence" value="ECO:0007669"/>
    <property type="project" value="TreeGrafter"/>
</dbReference>
<gene>
    <name evidence="3" type="ORF">CC1G_09800</name>
</gene>
<feature type="region of interest" description="Disordered" evidence="2">
    <location>
        <begin position="243"/>
        <end position="267"/>
    </location>
</feature>
<sequence>MNVRDVWQPWLTASPDKGGCAGPFAGTCPLGATREDELKDLQEQLIQGVERQIDLRRRQVDEWMAKCEAVETVCLRYTKALGGNTKSTGMTLGELRKEQSLPRRFDLVSEYQEKLRQAYHTKLEQLTTLTNRLNILARTLGTTYFAPDILEPTPAPALNEDDLDALDSTAPRDVTPERFLKLEKELVRGKAEVTKRLHQLSSIFAHIDWLRTELGMSEYLDSDDLCPTYSSFAVGAAASHKLASSMNPGDNSDPFLSTPTPASRGSSVPPLLFQELTTNAASSSTECESTSAYQRIFANFVARIEEADEEALQSNPSIPIGLENVEPTLSLIDWAQAIQASLEEVKRKREAHIQAMYDQLEGLWRRLGVEEEDMDAFVDMHRGSTEEVVRQYEEELERMLELKRERMGQFVESAREEIVQLWNDLMVGEEERADFAPFVDDEFTEELLTIHEDEIRRLREERRMKAPLLASIKKYFQICEEEKELAAAASDQTRLLGRGRDPGRLLREEKMRKRVQKEKPRLEQDLLASLPAWEQETGQPFLVYGESMLAALMETISQAQQENANKRSKSRSGSVPRRAVTPDASNSTSTGYVPGGSRPRSGTVTPAVRPRSAMASTSSSTSSASNKRQRLGDSTSRPGNLRASSPSKIPTKTPHHALGHGRIPSSVQSTAPRTTRSTSGTVGRSVPSTTMAAMASKRFPSASHTMGAGSLAGSVYGGNLPVPLPAVKRKSERGSFKPRPSLDRVEMKMGAFAGFGTAVREEEED</sequence>
<dbReference type="HOGENOM" id="CLU_009812_0_0_1"/>
<dbReference type="InParanoid" id="A8NM99"/>
<keyword evidence="4" id="KW-1185">Reference proteome</keyword>
<feature type="compositionally biased region" description="Polar residues" evidence="2">
    <location>
        <begin position="632"/>
        <end position="650"/>
    </location>
</feature>
<dbReference type="GeneID" id="6011392"/>
<dbReference type="PANTHER" id="PTHR19321:SF41">
    <property type="entry name" value="FASCETTO-RELATED"/>
    <property type="match status" value="1"/>
</dbReference>
<keyword evidence="1" id="KW-0175">Coiled coil</keyword>
<dbReference type="Pfam" id="PF03999">
    <property type="entry name" value="MAP65_ASE1"/>
    <property type="match status" value="1"/>
</dbReference>
<name>A8NM99_COPC7</name>
<comment type="caution">
    <text evidence="3">The sequence shown here is derived from an EMBL/GenBank/DDBJ whole genome shotgun (WGS) entry which is preliminary data.</text>
</comment>
<evidence type="ECO:0008006" key="5">
    <source>
        <dbReference type="Google" id="ProtNLM"/>
    </source>
</evidence>
<feature type="compositionally biased region" description="Low complexity" evidence="2">
    <location>
        <begin position="673"/>
        <end position="686"/>
    </location>
</feature>
<dbReference type="RefSeq" id="XP_001834873.2">
    <property type="nucleotide sequence ID" value="XM_001834821.2"/>
</dbReference>
<dbReference type="eggNOG" id="KOG4302">
    <property type="taxonomic scope" value="Eukaryota"/>
</dbReference>
<feature type="region of interest" description="Disordered" evidence="2">
    <location>
        <begin position="560"/>
        <end position="686"/>
    </location>
</feature>
<dbReference type="PANTHER" id="PTHR19321">
    <property type="entry name" value="PROTEIN REGULATOR OF CYTOKINESIS 1 PRC1-RELATED"/>
    <property type="match status" value="1"/>
</dbReference>
<feature type="compositionally biased region" description="Low complexity" evidence="2">
    <location>
        <begin position="612"/>
        <end position="625"/>
    </location>
</feature>
<dbReference type="GO" id="GO:0051256">
    <property type="term" value="P:mitotic spindle midzone assembly"/>
    <property type="evidence" value="ECO:0007669"/>
    <property type="project" value="TreeGrafter"/>
</dbReference>